<reference evidence="2 3" key="1">
    <citation type="submission" date="2019-09" db="EMBL/GenBank/DDBJ databases">
        <authorList>
            <person name="Chandra G."/>
            <person name="Truman W A."/>
        </authorList>
    </citation>
    <scope>NUCLEOTIDE SEQUENCE [LARGE SCALE GENOMIC DNA]</scope>
    <source>
        <strain evidence="2">PS704</strain>
    </source>
</reference>
<evidence type="ECO:0000256" key="1">
    <source>
        <dbReference type="SAM" id="SignalP"/>
    </source>
</evidence>
<accession>A0A5E7DXG1</accession>
<organism evidence="2 3">
    <name type="scientific">Pseudomonas fluorescens</name>
    <dbReference type="NCBI Taxonomy" id="294"/>
    <lineage>
        <taxon>Bacteria</taxon>
        <taxon>Pseudomonadati</taxon>
        <taxon>Pseudomonadota</taxon>
        <taxon>Gammaproteobacteria</taxon>
        <taxon>Pseudomonadales</taxon>
        <taxon>Pseudomonadaceae</taxon>
        <taxon>Pseudomonas</taxon>
    </lineage>
</organism>
<evidence type="ECO:0000313" key="3">
    <source>
        <dbReference type="Proteomes" id="UP000326557"/>
    </source>
</evidence>
<gene>
    <name evidence="2" type="ORF">PS704_04025</name>
</gene>
<feature type="signal peptide" evidence="1">
    <location>
        <begin position="1"/>
        <end position="22"/>
    </location>
</feature>
<dbReference type="EMBL" id="CABVHP010000013">
    <property type="protein sequence ID" value="VVO18498.1"/>
    <property type="molecule type" value="Genomic_DNA"/>
</dbReference>
<protein>
    <recommendedName>
        <fullName evidence="4">Lipoprotein</fullName>
    </recommendedName>
</protein>
<evidence type="ECO:0000313" key="2">
    <source>
        <dbReference type="EMBL" id="VVO18498.1"/>
    </source>
</evidence>
<keyword evidence="1" id="KW-0732">Signal</keyword>
<dbReference type="AlphaFoldDB" id="A0A5E7DXG1"/>
<feature type="chain" id="PRO_5022684365" description="Lipoprotein" evidence="1">
    <location>
        <begin position="23"/>
        <end position="177"/>
    </location>
</feature>
<sequence length="177" mass="19411" precursor="true">MQKRASLALAASRSFVTAISLACLLVQPPHSTEPSLTDASHLSSEVAVRVATKIAVKASRSPEGKGHRSTAASITVTLSVRWGHQTVSSFIFSAVFDAQQHGVRLTTKPKKVRFAPWRGLQRTMCDRAKTCQPGAWRELNREAQKATIYRVLTESLGVIMRLCKNVPAWRSPHHGVS</sequence>
<proteinExistence type="predicted"/>
<dbReference type="Proteomes" id="UP000326557">
    <property type="component" value="Unassembled WGS sequence"/>
</dbReference>
<name>A0A5E7DXG1_PSEFL</name>
<evidence type="ECO:0008006" key="4">
    <source>
        <dbReference type="Google" id="ProtNLM"/>
    </source>
</evidence>